<comment type="caution">
    <text evidence="2">The sequence shown here is derived from an EMBL/GenBank/DDBJ whole genome shotgun (WGS) entry which is preliminary data.</text>
</comment>
<dbReference type="EMBL" id="JACHJE010000022">
    <property type="protein sequence ID" value="MBB5129839.1"/>
    <property type="molecule type" value="Genomic_DNA"/>
</dbReference>
<gene>
    <name evidence="2" type="ORF">FHS32_006633</name>
</gene>
<dbReference type="Proteomes" id="UP000568022">
    <property type="component" value="Unassembled WGS sequence"/>
</dbReference>
<protein>
    <recommendedName>
        <fullName evidence="4">DUF3307 domain-containing protein</fullName>
    </recommendedName>
</protein>
<organism evidence="2 3">
    <name type="scientific">Streptomyces griseoloalbus</name>
    <dbReference type="NCBI Taxonomy" id="67303"/>
    <lineage>
        <taxon>Bacteria</taxon>
        <taxon>Bacillati</taxon>
        <taxon>Actinomycetota</taxon>
        <taxon>Actinomycetes</taxon>
        <taxon>Kitasatosporales</taxon>
        <taxon>Streptomycetaceae</taxon>
        <taxon>Streptomyces</taxon>
    </lineage>
</organism>
<evidence type="ECO:0000313" key="3">
    <source>
        <dbReference type="Proteomes" id="UP000568022"/>
    </source>
</evidence>
<reference evidence="2 3" key="1">
    <citation type="submission" date="2020-08" db="EMBL/GenBank/DDBJ databases">
        <title>Genomic Encyclopedia of Type Strains, Phase III (KMG-III): the genomes of soil and plant-associated and newly described type strains.</title>
        <authorList>
            <person name="Whitman W."/>
        </authorList>
    </citation>
    <scope>NUCLEOTIDE SEQUENCE [LARGE SCALE GENOMIC DNA]</scope>
    <source>
        <strain evidence="2 3">CECT 3226</strain>
    </source>
</reference>
<keyword evidence="1" id="KW-0472">Membrane</keyword>
<evidence type="ECO:0000313" key="2">
    <source>
        <dbReference type="EMBL" id="MBB5129839.1"/>
    </source>
</evidence>
<evidence type="ECO:0008006" key="4">
    <source>
        <dbReference type="Google" id="ProtNLM"/>
    </source>
</evidence>
<dbReference type="InterPro" id="IPR021737">
    <property type="entry name" value="Phage_phiKZ_Orf197"/>
</dbReference>
<accession>A0A7W8BY67</accession>
<name>A0A7W8BY67_9ACTN</name>
<keyword evidence="3" id="KW-1185">Reference proteome</keyword>
<proteinExistence type="predicted"/>
<keyword evidence="1" id="KW-0812">Transmembrane</keyword>
<dbReference type="AlphaFoldDB" id="A0A7W8BY67"/>
<feature type="transmembrane region" description="Helical" evidence="1">
    <location>
        <begin position="38"/>
        <end position="62"/>
    </location>
</feature>
<feature type="transmembrane region" description="Helical" evidence="1">
    <location>
        <begin position="104"/>
        <end position="124"/>
    </location>
</feature>
<sequence>MVGVLLAHLVGDYILQSDWMANEKTKRWLPAWAHAVTYGLPFLFVTQSPAALAVIVVTHAVIDHYRLARHVVWVKNFAAPKSYWRPWAECSGTGYHKDRPPWMAVWLMIIADNTIHLLINVAAVRYL</sequence>
<keyword evidence="1" id="KW-1133">Transmembrane helix</keyword>
<dbReference type="Pfam" id="PF11750">
    <property type="entry name" value="DUF3307"/>
    <property type="match status" value="1"/>
</dbReference>
<evidence type="ECO:0000256" key="1">
    <source>
        <dbReference type="SAM" id="Phobius"/>
    </source>
</evidence>